<proteinExistence type="predicted"/>
<dbReference type="Proteomes" id="UP000321258">
    <property type="component" value="Unassembled WGS sequence"/>
</dbReference>
<sequence>MHAFSFPTALSSLLSVNLTERDSLVVDGFSFISIRTLQDGVEVRSEGCGLVRFLSWDALGSLCSEERLHIEHGRAGMASAVVELADEDAGTSASVLLLEFGPPSDRSRRLN</sequence>
<comment type="caution">
    <text evidence="1">The sequence shown here is derived from an EMBL/GenBank/DDBJ whole genome shotgun (WGS) entry which is preliminary data.</text>
</comment>
<dbReference type="EMBL" id="BJZT01000044">
    <property type="protein sequence ID" value="GEP01509.1"/>
    <property type="molecule type" value="Genomic_DNA"/>
</dbReference>
<accession>A0A512IV54</accession>
<evidence type="ECO:0000313" key="1">
    <source>
        <dbReference type="EMBL" id="GEP01509.1"/>
    </source>
</evidence>
<gene>
    <name evidence="1" type="ORF">MHA02_38960</name>
</gene>
<dbReference type="RefSeq" id="WP_147081892.1">
    <property type="nucleotide sequence ID" value="NZ_BJZT01000044.1"/>
</dbReference>
<keyword evidence="2" id="KW-1185">Reference proteome</keyword>
<name>A0A512IV54_9HYPH</name>
<reference evidence="1 2" key="1">
    <citation type="submission" date="2019-07" db="EMBL/GenBank/DDBJ databases">
        <title>Whole genome shotgun sequence of Methylobacterium haplocladii NBRC 107714.</title>
        <authorList>
            <person name="Hosoyama A."/>
            <person name="Uohara A."/>
            <person name="Ohji S."/>
            <person name="Ichikawa N."/>
        </authorList>
    </citation>
    <scope>NUCLEOTIDE SEQUENCE [LARGE SCALE GENOMIC DNA]</scope>
    <source>
        <strain evidence="1 2">NBRC 107714</strain>
    </source>
</reference>
<evidence type="ECO:0000313" key="2">
    <source>
        <dbReference type="Proteomes" id="UP000321258"/>
    </source>
</evidence>
<dbReference type="AlphaFoldDB" id="A0A512IV54"/>
<protein>
    <submittedName>
        <fullName evidence="1">Uncharacterized protein</fullName>
    </submittedName>
</protein>
<organism evidence="1 2">
    <name type="scientific">Methylobacterium haplocladii</name>
    <dbReference type="NCBI Taxonomy" id="1176176"/>
    <lineage>
        <taxon>Bacteria</taxon>
        <taxon>Pseudomonadati</taxon>
        <taxon>Pseudomonadota</taxon>
        <taxon>Alphaproteobacteria</taxon>
        <taxon>Hyphomicrobiales</taxon>
        <taxon>Methylobacteriaceae</taxon>
        <taxon>Methylobacterium</taxon>
    </lineage>
</organism>